<dbReference type="GO" id="GO:0003677">
    <property type="term" value="F:DNA binding"/>
    <property type="evidence" value="ECO:0007669"/>
    <property type="project" value="UniProtKB-UniRule"/>
</dbReference>
<dbReference type="PANTHER" id="PTHR43479:SF11">
    <property type="entry name" value="ACREF_ENVCD OPERON REPRESSOR-RELATED"/>
    <property type="match status" value="1"/>
</dbReference>
<dbReference type="InterPro" id="IPR001647">
    <property type="entry name" value="HTH_TetR"/>
</dbReference>
<evidence type="ECO:0000256" key="2">
    <source>
        <dbReference type="PROSITE-ProRule" id="PRU00335"/>
    </source>
</evidence>
<reference evidence="4" key="2">
    <citation type="submission" date="2021-04" db="EMBL/GenBank/DDBJ databases">
        <authorList>
            <person name="Gilroy R."/>
        </authorList>
    </citation>
    <scope>NUCLEOTIDE SEQUENCE</scope>
    <source>
        <strain evidence="4">CHK178-16964</strain>
    </source>
</reference>
<name>A0A9D2HE72_9FIRM</name>
<dbReference type="PROSITE" id="PS50977">
    <property type="entry name" value="HTH_TETR_2"/>
    <property type="match status" value="1"/>
</dbReference>
<dbReference type="SUPFAM" id="SSF46689">
    <property type="entry name" value="Homeodomain-like"/>
    <property type="match status" value="1"/>
</dbReference>
<proteinExistence type="predicted"/>
<dbReference type="InterPro" id="IPR009057">
    <property type="entry name" value="Homeodomain-like_sf"/>
</dbReference>
<keyword evidence="1 2" id="KW-0238">DNA-binding</keyword>
<reference evidence="4" key="1">
    <citation type="journal article" date="2021" name="PeerJ">
        <title>Extensive microbial diversity within the chicken gut microbiome revealed by metagenomics and culture.</title>
        <authorList>
            <person name="Gilroy R."/>
            <person name="Ravi A."/>
            <person name="Getino M."/>
            <person name="Pursley I."/>
            <person name="Horton D.L."/>
            <person name="Alikhan N.F."/>
            <person name="Baker D."/>
            <person name="Gharbi K."/>
            <person name="Hall N."/>
            <person name="Watson M."/>
            <person name="Adriaenssens E.M."/>
            <person name="Foster-Nyarko E."/>
            <person name="Jarju S."/>
            <person name="Secka A."/>
            <person name="Antonio M."/>
            <person name="Oren A."/>
            <person name="Chaudhuri R.R."/>
            <person name="La Ragione R."/>
            <person name="Hildebrand F."/>
            <person name="Pallen M.J."/>
        </authorList>
    </citation>
    <scope>NUCLEOTIDE SEQUENCE</scope>
    <source>
        <strain evidence="4">CHK178-16964</strain>
    </source>
</reference>
<gene>
    <name evidence="4" type="ORF">IAA07_00085</name>
</gene>
<dbReference type="InterPro" id="IPR050624">
    <property type="entry name" value="HTH-type_Tx_Regulator"/>
</dbReference>
<evidence type="ECO:0000259" key="3">
    <source>
        <dbReference type="PROSITE" id="PS50977"/>
    </source>
</evidence>
<evidence type="ECO:0000313" key="4">
    <source>
        <dbReference type="EMBL" id="HJA69961.1"/>
    </source>
</evidence>
<dbReference type="Gene3D" id="1.10.357.10">
    <property type="entry name" value="Tetracycline Repressor, domain 2"/>
    <property type="match status" value="1"/>
</dbReference>
<feature type="domain" description="HTH tetR-type" evidence="3">
    <location>
        <begin position="15"/>
        <end position="75"/>
    </location>
</feature>
<organism evidence="4 5">
    <name type="scientific">Candidatus Lachnoclostridium stercoravium</name>
    <dbReference type="NCBI Taxonomy" id="2838633"/>
    <lineage>
        <taxon>Bacteria</taxon>
        <taxon>Bacillati</taxon>
        <taxon>Bacillota</taxon>
        <taxon>Clostridia</taxon>
        <taxon>Lachnospirales</taxon>
        <taxon>Lachnospiraceae</taxon>
    </lineage>
</organism>
<evidence type="ECO:0000256" key="1">
    <source>
        <dbReference type="ARBA" id="ARBA00023125"/>
    </source>
</evidence>
<comment type="caution">
    <text evidence="4">The sequence shown here is derived from an EMBL/GenBank/DDBJ whole genome shotgun (WGS) entry which is preliminary data.</text>
</comment>
<accession>A0A9D2HE72</accession>
<dbReference type="Proteomes" id="UP000823900">
    <property type="component" value="Unassembled WGS sequence"/>
</dbReference>
<feature type="DNA-binding region" description="H-T-H motif" evidence="2">
    <location>
        <begin position="38"/>
        <end position="57"/>
    </location>
</feature>
<evidence type="ECO:0000313" key="5">
    <source>
        <dbReference type="Proteomes" id="UP000823900"/>
    </source>
</evidence>
<dbReference type="AlphaFoldDB" id="A0A9D2HE72"/>
<dbReference type="EMBL" id="DWZA01000002">
    <property type="protein sequence ID" value="HJA69961.1"/>
    <property type="molecule type" value="Genomic_DNA"/>
</dbReference>
<protein>
    <submittedName>
        <fullName evidence="4">TetR/AcrR family transcriptional regulator</fullName>
    </submittedName>
</protein>
<dbReference type="PANTHER" id="PTHR43479">
    <property type="entry name" value="ACREF/ENVCD OPERON REPRESSOR-RELATED"/>
    <property type="match status" value="1"/>
</dbReference>
<sequence>MNEIIKEKKQDRRCRKTLESIKTALISMLAEKKLAEISVSQLAERADVNRKTFYNHYSSLQDVLSDVETDLSDSIFAVLQKEDFLENMGDPKPFFTALSASLKNQEQIYRILIRAGVEAELFTKVRSWAEDYIYRGVSKTYAIDPNIFHFYLNVVLAQISAAYTEWFGSDEPSISLDELSEFICRQVLTSCQFLAELSGQGAAALIHNSSSAVRQDI</sequence>